<reference evidence="2 3" key="1">
    <citation type="submission" date="2019-03" db="EMBL/GenBank/DDBJ databases">
        <title>Efficiently degradation of phenoxyalkanoic acid herbicides by Cupriavidus oxalaticus strain X32.</title>
        <authorList>
            <person name="Sheng X."/>
        </authorList>
    </citation>
    <scope>NUCLEOTIDE SEQUENCE [LARGE SCALE GENOMIC DNA]</scope>
    <source>
        <strain evidence="2 3">X32</strain>
    </source>
</reference>
<organism evidence="2 3">
    <name type="scientific">Cupriavidus oxalaticus</name>
    <dbReference type="NCBI Taxonomy" id="96344"/>
    <lineage>
        <taxon>Bacteria</taxon>
        <taxon>Pseudomonadati</taxon>
        <taxon>Pseudomonadota</taxon>
        <taxon>Betaproteobacteria</taxon>
        <taxon>Burkholderiales</taxon>
        <taxon>Burkholderiaceae</taxon>
        <taxon>Cupriavidus</taxon>
    </lineage>
</organism>
<dbReference type="KEGG" id="cox:E0W60_19550"/>
<dbReference type="InterPro" id="IPR025421">
    <property type="entry name" value="DUF4148"/>
</dbReference>
<dbReference type="OrthoDB" id="7062301at2"/>
<dbReference type="Pfam" id="PF13663">
    <property type="entry name" value="DUF4148"/>
    <property type="match status" value="1"/>
</dbReference>
<evidence type="ECO:0000313" key="3">
    <source>
        <dbReference type="Proteomes" id="UP000295294"/>
    </source>
</evidence>
<keyword evidence="1" id="KW-0732">Signal</keyword>
<evidence type="ECO:0000313" key="2">
    <source>
        <dbReference type="EMBL" id="QBY53290.1"/>
    </source>
</evidence>
<gene>
    <name evidence="2" type="ORF">E0W60_19550</name>
</gene>
<dbReference type="Proteomes" id="UP000295294">
    <property type="component" value="Chromosome 2"/>
</dbReference>
<evidence type="ECO:0000256" key="1">
    <source>
        <dbReference type="SAM" id="SignalP"/>
    </source>
</evidence>
<dbReference type="RefSeq" id="WP_135705322.1">
    <property type="nucleotide sequence ID" value="NZ_CP038635.1"/>
</dbReference>
<accession>A0A4P7LBQ5</accession>
<dbReference type="EMBL" id="CP038635">
    <property type="protein sequence ID" value="QBY53290.1"/>
    <property type="molecule type" value="Genomic_DNA"/>
</dbReference>
<feature type="chain" id="PRO_5021031274" evidence="1">
    <location>
        <begin position="27"/>
        <end position="90"/>
    </location>
</feature>
<sequence>MKLITISLLAAALMASSLAFPTHAQAADTNATSRALTREAVRADLEAWHRAGLSEYRLGDRASNFENAEYQKRLALYQRLQAEQATATAR</sequence>
<dbReference type="AlphaFoldDB" id="A0A4P7LBQ5"/>
<proteinExistence type="predicted"/>
<protein>
    <submittedName>
        <fullName evidence="2">DUF4148 domain-containing protein</fullName>
    </submittedName>
</protein>
<feature type="signal peptide" evidence="1">
    <location>
        <begin position="1"/>
        <end position="26"/>
    </location>
</feature>
<name>A0A4P7LBQ5_9BURK</name>